<dbReference type="OrthoDB" id="10265971at2759"/>
<evidence type="ECO:0000259" key="2">
    <source>
        <dbReference type="Pfam" id="PF25482"/>
    </source>
</evidence>
<dbReference type="Pfam" id="PF25482">
    <property type="entry name" value="DUF7905"/>
    <property type="match status" value="1"/>
</dbReference>
<dbReference type="EMBL" id="ML119105">
    <property type="protein sequence ID" value="RPB17698.1"/>
    <property type="molecule type" value="Genomic_DNA"/>
</dbReference>
<name>A0A3N4L7D4_9PEZI</name>
<gene>
    <name evidence="3" type="ORF">P167DRAFT_601499</name>
</gene>
<dbReference type="AlphaFoldDB" id="A0A3N4L7D4"/>
<dbReference type="STRING" id="1392247.A0A3N4L7D4"/>
<evidence type="ECO:0000313" key="3">
    <source>
        <dbReference type="EMBL" id="RPB17698.1"/>
    </source>
</evidence>
<sequence length="896" mass="102281">MADDPSIVVTIRTVFEYGPIAVDSLINAYKQESYANYVECKFNPINHTFVLEGDRSHAEVAFTNFMELIRKAIDTETSKRRTPKEYAPIHRSRLTKLNTPAVEWSEREDEPRDSYKKQNDIVSSRDPRYTIQNPSTLADTTGNYPCIEYWEPRITAADFSLMLHLHDGHSLTNEIAKVCYCAVFPDWEKRNVKIGANSRPTIEKVLKKLRKIEELFKRGFEPISVILVHPEEKRKFEFKLVPLSKQSELQRTTLFYDKSKWQTYGADKMFLIRLLEYDPDLDRFFPCDVAIAPIWAAFTRSASAPRDWAEYIFDGWGSQDMNPTNVSKRLVSKKVPESPDLSGLNPEDLVGQYNTPGGAAAQTITKDVPAPKPARQTQPRVGGGFELGDRPESVDLDERASKRSMTGAIRVPRVRAGKEALLEEHESPKEEGRKASVISSGYKELAAFDRTVEAEDEGEGDTSLKTHSVISNAFSLPERHLGTGIGRAVNIHGSFVEREQIGAVASRTVRQPRTRKPKTNTEASDKEGVSEADTREIRSTMRQKAPSHRGLFDGQDQSKKLKQSNSLKFYDTISKSFDHIRSWRGHVTFEASLGRIILADVPKSLSRGSIDWTEWWQSLTKAPEIKTIFTDLITTEFFDMEFISDLKMSKAEMLFSPDHIKKTVTYEFHCKYKGKNYIMEVNARTFEATIYGDQQAFGSVYWAHPLRSWDARFALVGRKIIDNETPVFKNLFESLWIPGDSDIPNVSFLVRGKDFSVDRVIVKRETRRPCISKKVTEGQDIDLVCKEVMEMIIRRSKRVPEQYKAVAHDRLHMVYSGMLHYSFALIPTRIERALQQNTNLEIGEEVLWTTGDLIGRYNEGESNIFRSLESLVFTMLKKTDDIGFNNNNGPDEMEFA</sequence>
<organism evidence="3 4">
    <name type="scientific">Morchella conica CCBAS932</name>
    <dbReference type="NCBI Taxonomy" id="1392247"/>
    <lineage>
        <taxon>Eukaryota</taxon>
        <taxon>Fungi</taxon>
        <taxon>Dikarya</taxon>
        <taxon>Ascomycota</taxon>
        <taxon>Pezizomycotina</taxon>
        <taxon>Pezizomycetes</taxon>
        <taxon>Pezizales</taxon>
        <taxon>Morchellaceae</taxon>
        <taxon>Morchella</taxon>
    </lineage>
</organism>
<reference evidence="3 4" key="1">
    <citation type="journal article" date="2018" name="Nat. Ecol. Evol.">
        <title>Pezizomycetes genomes reveal the molecular basis of ectomycorrhizal truffle lifestyle.</title>
        <authorList>
            <person name="Murat C."/>
            <person name="Payen T."/>
            <person name="Noel B."/>
            <person name="Kuo A."/>
            <person name="Morin E."/>
            <person name="Chen J."/>
            <person name="Kohler A."/>
            <person name="Krizsan K."/>
            <person name="Balestrini R."/>
            <person name="Da Silva C."/>
            <person name="Montanini B."/>
            <person name="Hainaut M."/>
            <person name="Levati E."/>
            <person name="Barry K.W."/>
            <person name="Belfiori B."/>
            <person name="Cichocki N."/>
            <person name="Clum A."/>
            <person name="Dockter R.B."/>
            <person name="Fauchery L."/>
            <person name="Guy J."/>
            <person name="Iotti M."/>
            <person name="Le Tacon F."/>
            <person name="Lindquist E.A."/>
            <person name="Lipzen A."/>
            <person name="Malagnac F."/>
            <person name="Mello A."/>
            <person name="Molinier V."/>
            <person name="Miyauchi S."/>
            <person name="Poulain J."/>
            <person name="Riccioni C."/>
            <person name="Rubini A."/>
            <person name="Sitrit Y."/>
            <person name="Splivallo R."/>
            <person name="Traeger S."/>
            <person name="Wang M."/>
            <person name="Zifcakova L."/>
            <person name="Wipf D."/>
            <person name="Zambonelli A."/>
            <person name="Paolocci F."/>
            <person name="Nowrousian M."/>
            <person name="Ottonello S."/>
            <person name="Baldrian P."/>
            <person name="Spatafora J.W."/>
            <person name="Henrissat B."/>
            <person name="Nagy L.G."/>
            <person name="Aury J.M."/>
            <person name="Wincker P."/>
            <person name="Grigoriev I.V."/>
            <person name="Bonfante P."/>
            <person name="Martin F.M."/>
        </authorList>
    </citation>
    <scope>NUCLEOTIDE SEQUENCE [LARGE SCALE GENOMIC DNA]</scope>
    <source>
        <strain evidence="3 4">CCBAS932</strain>
    </source>
</reference>
<feature type="region of interest" description="Disordered" evidence="1">
    <location>
        <begin position="506"/>
        <end position="559"/>
    </location>
</feature>
<dbReference type="Proteomes" id="UP000277580">
    <property type="component" value="Unassembled WGS sequence"/>
</dbReference>
<keyword evidence="4" id="KW-1185">Reference proteome</keyword>
<dbReference type="InterPro" id="IPR057227">
    <property type="entry name" value="DUF7905"/>
</dbReference>
<protein>
    <recommendedName>
        <fullName evidence="2">DUF7905 domain-containing protein</fullName>
    </recommendedName>
</protein>
<feature type="domain" description="DUF7905" evidence="2">
    <location>
        <begin position="556"/>
        <end position="680"/>
    </location>
</feature>
<feature type="compositionally biased region" description="Basic and acidic residues" evidence="1">
    <location>
        <begin position="523"/>
        <end position="539"/>
    </location>
</feature>
<feature type="region of interest" description="Disordered" evidence="1">
    <location>
        <begin position="102"/>
        <end position="121"/>
    </location>
</feature>
<feature type="compositionally biased region" description="Basic and acidic residues" evidence="1">
    <location>
        <begin position="109"/>
        <end position="121"/>
    </location>
</feature>
<proteinExistence type="predicted"/>
<evidence type="ECO:0000313" key="4">
    <source>
        <dbReference type="Proteomes" id="UP000277580"/>
    </source>
</evidence>
<evidence type="ECO:0000256" key="1">
    <source>
        <dbReference type="SAM" id="MobiDB-lite"/>
    </source>
</evidence>
<feature type="compositionally biased region" description="Basic and acidic residues" evidence="1">
    <location>
        <begin position="387"/>
        <end position="400"/>
    </location>
</feature>
<accession>A0A3N4L7D4</accession>
<feature type="region of interest" description="Disordered" evidence="1">
    <location>
        <begin position="367"/>
        <end position="400"/>
    </location>
</feature>
<dbReference type="InParanoid" id="A0A3N4L7D4"/>